<dbReference type="Proteomes" id="UP001201812">
    <property type="component" value="Unassembled WGS sequence"/>
</dbReference>
<dbReference type="EMBL" id="JAKKPZ010000002">
    <property type="protein sequence ID" value="KAI1725418.1"/>
    <property type="molecule type" value="Genomic_DNA"/>
</dbReference>
<dbReference type="AlphaFoldDB" id="A0AAD4RC07"/>
<protein>
    <submittedName>
        <fullName evidence="2">Regulatory subunit of type II PKA r-subunit domain-containing protein</fullName>
    </submittedName>
</protein>
<dbReference type="InterPro" id="IPR003117">
    <property type="entry name" value="cAMP_dep_PK_reg_su_I/II_a/b"/>
</dbReference>
<dbReference type="SMART" id="SM00394">
    <property type="entry name" value="RIIa"/>
    <property type="match status" value="1"/>
</dbReference>
<reference evidence="2" key="1">
    <citation type="submission" date="2022-01" db="EMBL/GenBank/DDBJ databases">
        <title>Genome Sequence Resource for Two Populations of Ditylenchus destructor, the Migratory Endoparasitic Phytonematode.</title>
        <authorList>
            <person name="Zhang H."/>
            <person name="Lin R."/>
            <person name="Xie B."/>
        </authorList>
    </citation>
    <scope>NUCLEOTIDE SEQUENCE</scope>
    <source>
        <strain evidence="2">BazhouSP</strain>
    </source>
</reference>
<proteinExistence type="predicted"/>
<dbReference type="Pfam" id="PF02197">
    <property type="entry name" value="RIIa"/>
    <property type="match status" value="1"/>
</dbReference>
<dbReference type="Gene3D" id="1.20.890.10">
    <property type="entry name" value="cAMP-dependent protein kinase regulatory subunit, dimerization-anchoring domain"/>
    <property type="match status" value="1"/>
</dbReference>
<keyword evidence="3" id="KW-1185">Reference proteome</keyword>
<name>A0AAD4RC07_9BILA</name>
<sequence length="78" mass="9018">MSSGNEEAQLAQCQAYVRRHNIQQLVKDAIVSLCINKPDNPVLFLREHFDKIYEQRSQRSLVSVKVSYYVRSAANYLS</sequence>
<gene>
    <name evidence="2" type="ORF">DdX_02076</name>
</gene>
<dbReference type="CDD" id="cd12097">
    <property type="entry name" value="DD_RI_PKA"/>
    <property type="match status" value="1"/>
</dbReference>
<dbReference type="SUPFAM" id="SSF47391">
    <property type="entry name" value="Dimerization-anchoring domain of cAMP-dependent PK regulatory subunit"/>
    <property type="match status" value="1"/>
</dbReference>
<feature type="domain" description="RIIa" evidence="1">
    <location>
        <begin position="20"/>
        <end position="57"/>
    </location>
</feature>
<organism evidence="2 3">
    <name type="scientific">Ditylenchus destructor</name>
    <dbReference type="NCBI Taxonomy" id="166010"/>
    <lineage>
        <taxon>Eukaryota</taxon>
        <taxon>Metazoa</taxon>
        <taxon>Ecdysozoa</taxon>
        <taxon>Nematoda</taxon>
        <taxon>Chromadorea</taxon>
        <taxon>Rhabditida</taxon>
        <taxon>Tylenchina</taxon>
        <taxon>Tylenchomorpha</taxon>
        <taxon>Sphaerularioidea</taxon>
        <taxon>Anguinidae</taxon>
        <taxon>Anguininae</taxon>
        <taxon>Ditylenchus</taxon>
    </lineage>
</organism>
<evidence type="ECO:0000259" key="1">
    <source>
        <dbReference type="SMART" id="SM00394"/>
    </source>
</evidence>
<comment type="caution">
    <text evidence="2">The sequence shown here is derived from an EMBL/GenBank/DDBJ whole genome shotgun (WGS) entry which is preliminary data.</text>
</comment>
<evidence type="ECO:0000313" key="3">
    <source>
        <dbReference type="Proteomes" id="UP001201812"/>
    </source>
</evidence>
<accession>A0AAD4RC07</accession>
<evidence type="ECO:0000313" key="2">
    <source>
        <dbReference type="EMBL" id="KAI1725418.1"/>
    </source>
</evidence>